<keyword evidence="4" id="KW-1185">Reference proteome</keyword>
<proteinExistence type="predicted"/>
<evidence type="ECO:0000313" key="3">
    <source>
        <dbReference type="EMBL" id="RRQ79783.1"/>
    </source>
</evidence>
<sequence length="519" mass="54371">MWMHFNRKATALAITVVLLAGGAAYYAVRASHRADATPADGDVAETAHAFLADWQAGDLDKAARLTTRPAQARKELSDFRDQTGVTSVKLSAAHLDSASVAFRTTAHIDYLGTKATWSYTSHLTVVNDPAEHEPRVSWHSNVIHPDLPDGGGYTLQPFAAQSTPTVTDQHGVPLTSREHPGLEQVLNQLRDRYSASTGEEMKIRLSSAGDSGGGRVIATVRQGKTGRLRTKLDAGVQKAVDRAATKRPGVSVVVIRPSTGDVLAAYTTGTDFDPALEGVQAPGQAFELVTAAALLEHHKVTTRSAVGCPASSTVDGTAFTNPDGRQATDASFAEVFAHTCDTGFARLADRLSGQDLSSEAREVFGLGQDWQTGVTTADGAVPVLDGADKAAAAIGRGEIRLNTLNLASLTATVQSGSFRQPLFVDPKISGKAPALAHRTLPDGVAGDMRALMRAYATATGAKGAAFGGVADQFADSDQPIIGWFTAFQGDLAVAATAPEQAHQPETAESVVRAILDATG</sequence>
<dbReference type="GO" id="GO:0071972">
    <property type="term" value="F:peptidoglycan L,D-transpeptidase activity"/>
    <property type="evidence" value="ECO:0007669"/>
    <property type="project" value="TreeGrafter"/>
</dbReference>
<dbReference type="GO" id="GO:0008658">
    <property type="term" value="F:penicillin binding"/>
    <property type="evidence" value="ECO:0007669"/>
    <property type="project" value="InterPro"/>
</dbReference>
<dbReference type="Gene3D" id="3.40.710.10">
    <property type="entry name" value="DD-peptidase/beta-lactamase superfamily"/>
    <property type="match status" value="1"/>
</dbReference>
<dbReference type="InterPro" id="IPR012338">
    <property type="entry name" value="Beta-lactam/transpept-like"/>
</dbReference>
<dbReference type="Pfam" id="PF05223">
    <property type="entry name" value="MecA_N"/>
    <property type="match status" value="1"/>
</dbReference>
<feature type="domain" description="NTF2-like N-terminal transpeptidase" evidence="2">
    <location>
        <begin position="45"/>
        <end position="149"/>
    </location>
</feature>
<dbReference type="AlphaFoldDB" id="A0A3R8QB62"/>
<dbReference type="PANTHER" id="PTHR30627">
    <property type="entry name" value="PEPTIDOGLYCAN D,D-TRANSPEPTIDASE"/>
    <property type="match status" value="1"/>
</dbReference>
<dbReference type="GO" id="GO:0071555">
    <property type="term" value="P:cell wall organization"/>
    <property type="evidence" value="ECO:0007669"/>
    <property type="project" value="TreeGrafter"/>
</dbReference>
<gene>
    <name evidence="3" type="ORF">CQW44_33960</name>
</gene>
<reference evidence="3 4" key="1">
    <citation type="submission" date="2017-10" db="EMBL/GenBank/DDBJ databases">
        <title>Draft genome of actinobacteria isolated from guarana (Paullinia cupana (Mart.) Ducke.</title>
        <authorList>
            <person name="Siqueira K.A."/>
            <person name="Liotti R.G."/>
            <person name="Mendes T.A."/>
            <person name="Soares M.A."/>
        </authorList>
    </citation>
    <scope>NUCLEOTIDE SEQUENCE [LARGE SCALE GENOMIC DNA]</scope>
    <source>
        <strain evidence="3 4">199</strain>
    </source>
</reference>
<name>A0A3R8QB62_9ACTN</name>
<dbReference type="InterPro" id="IPR001460">
    <property type="entry name" value="PCN-bd_Tpept"/>
</dbReference>
<evidence type="ECO:0008006" key="5">
    <source>
        <dbReference type="Google" id="ProtNLM"/>
    </source>
</evidence>
<dbReference type="SUPFAM" id="SSF56601">
    <property type="entry name" value="beta-lactamase/transpeptidase-like"/>
    <property type="match status" value="1"/>
</dbReference>
<organism evidence="3 4">
    <name type="scientific">Streptomyces griseofuscus</name>
    <dbReference type="NCBI Taxonomy" id="146922"/>
    <lineage>
        <taxon>Bacteria</taxon>
        <taxon>Bacillati</taxon>
        <taxon>Actinomycetota</taxon>
        <taxon>Actinomycetes</taxon>
        <taxon>Kitasatosporales</taxon>
        <taxon>Streptomycetaceae</taxon>
        <taxon>Streptomyces</taxon>
    </lineage>
</organism>
<dbReference type="Proteomes" id="UP000276379">
    <property type="component" value="Unassembled WGS sequence"/>
</dbReference>
<comment type="caution">
    <text evidence="3">The sequence shown here is derived from an EMBL/GenBank/DDBJ whole genome shotgun (WGS) entry which is preliminary data.</text>
</comment>
<dbReference type="GO" id="GO:0005886">
    <property type="term" value="C:plasma membrane"/>
    <property type="evidence" value="ECO:0007669"/>
    <property type="project" value="TreeGrafter"/>
</dbReference>
<feature type="domain" description="Penicillin-binding protein transpeptidase" evidence="1">
    <location>
        <begin position="251"/>
        <end position="488"/>
    </location>
</feature>
<evidence type="ECO:0000313" key="4">
    <source>
        <dbReference type="Proteomes" id="UP000276379"/>
    </source>
</evidence>
<dbReference type="InterPro" id="IPR050515">
    <property type="entry name" value="Beta-lactam/transpept"/>
</dbReference>
<dbReference type="GO" id="GO:0046677">
    <property type="term" value="P:response to antibiotic"/>
    <property type="evidence" value="ECO:0007669"/>
    <property type="project" value="InterPro"/>
</dbReference>
<dbReference type="Pfam" id="PF00905">
    <property type="entry name" value="Transpeptidase"/>
    <property type="match status" value="1"/>
</dbReference>
<evidence type="ECO:0000259" key="2">
    <source>
        <dbReference type="Pfam" id="PF05223"/>
    </source>
</evidence>
<dbReference type="InterPro" id="IPR007887">
    <property type="entry name" value="MecA_N"/>
</dbReference>
<evidence type="ECO:0000259" key="1">
    <source>
        <dbReference type="Pfam" id="PF00905"/>
    </source>
</evidence>
<dbReference type="PANTHER" id="PTHR30627:SF24">
    <property type="entry name" value="PENICILLIN-BINDING PROTEIN 4B"/>
    <property type="match status" value="1"/>
</dbReference>
<accession>A0A3R8QB62</accession>
<protein>
    <recommendedName>
        <fullName evidence="5">Penicillin-binding protein</fullName>
    </recommendedName>
</protein>
<dbReference type="EMBL" id="PDES01000018">
    <property type="protein sequence ID" value="RRQ79783.1"/>
    <property type="molecule type" value="Genomic_DNA"/>
</dbReference>